<proteinExistence type="predicted"/>
<dbReference type="VEuPathDB" id="MicrosporidiaDB:CWI37_0038p0050"/>
<dbReference type="InterPro" id="IPR015943">
    <property type="entry name" value="WD40/YVTN_repeat-like_dom_sf"/>
</dbReference>
<reference evidence="3 4" key="1">
    <citation type="submission" date="2017-12" db="EMBL/GenBank/DDBJ databases">
        <authorList>
            <person name="Pombert J.-F."/>
            <person name="Haag K.L."/>
            <person name="Ebert D."/>
        </authorList>
    </citation>
    <scope>NUCLEOTIDE SEQUENCE [LARGE SCALE GENOMIC DNA]</scope>
    <source>
        <strain evidence="3">FI-OER-3-3</strain>
    </source>
</reference>
<dbReference type="Gene3D" id="2.130.10.10">
    <property type="entry name" value="YVTN repeat-like/Quinoprotein amine dehydrogenase"/>
    <property type="match status" value="1"/>
</dbReference>
<name>A0A4Q9LBK3_9MICR</name>
<evidence type="ECO:0000313" key="3">
    <source>
        <dbReference type="EMBL" id="TBU05203.1"/>
    </source>
</evidence>
<dbReference type="Proteomes" id="UP000292362">
    <property type="component" value="Unassembled WGS sequence"/>
</dbReference>
<dbReference type="EMBL" id="PITJ01000038">
    <property type="protein sequence ID" value="TBU05203.1"/>
    <property type="molecule type" value="Genomic_DNA"/>
</dbReference>
<accession>A0A4Q9LBK3</accession>
<comment type="caution">
    <text evidence="3">The sequence shown here is derived from an EMBL/GenBank/DDBJ whole genome shotgun (WGS) entry which is preliminary data.</text>
</comment>
<sequence>MKYGIKTIKPSNSVICATRTTFKNIECVAVSKGKRIDLYNYELKQIGTIYTHTIITHMTSLKIKEDFILLCFSNRNNFSLFVNGNFLMTRFLISSWRDLGFTNDHSEGNELNEIDESTYEYSIGFSIPVKVRSSSSIIVVVLKNNQVLVAYPSVKSISFDTPVISQLSLQIIDFVLLSSKILFLTKDHENKFFLQEYSTVNLNVQLESSKDLGKEFLGIIPVFTQIESQKNPEKNLKRNKSTPKIEDEQKNVIHSNKREKKRKNQLKLSEINKKSSFVSKNSKKISYFIGFTNQKILVYYKDKIYAETDFANPRMICYIDLKSGILMSMQENELIHINVNEITNIISDQKEVDFEFDIKVIAKLPSRVENIVELTDEKILAFSNFGDSYLIDTSKSMYMKVILNFSNFHNLINNDNNLYFVSGKYCQNLLCKLSFDISFSDEATNKDRNVETFKEPLKTIENKNLDSQDESDISLTKNILPEDDNIASSKILKKVQFSQPLKKAWLVFKKYYILSFINSGKLMDRDSNKILQNFDEIINLHDNTNLNILKIDKTNQSDKNTSKKIYFNTKSSVYKFYENLQSKSIDLKFITISHFLEEKCFLFTENKYLIVLNLPKLEILTKNVFNYEISFLIALKVSKKIEEPKRNVNVINIQKMDPDSECSIPSVFQKSSEENTKKSFRILISTFTNDFLILDSKLNVKKIFELKCIISGAFYKNVLLLSDISGKIYSLHMDRPDQVIILEDENTCREQEAYYNTNSDMFTDESLANLNINVVPNLICKKMYPTNEIVNLKNGFLITTGKEPLFINLTNISTVKVYGINISGYFYASQVFIEENDSKNKIYLLICNGETLYECIFDPKPSYKITKYEIDNDVRLILVFKDTSRMIGGFTKYDSEEDSILENEYYGSSENININTPEYKNKIPKSINTNRETIISNKNEKNEMLKDIKSDSHLLISKLVLYDNNRVKDSLVFSNEILMRGVANDKNKIVVTLNVNSSEPTGKLVYIEIKDKMKILFEISKPGLVFGLDLSGNVVVASFGTAIHVFKIVGKALVDVCSVKHQITPWVIKINGCSIAVGDLTRTVSLYDMNIEKSSITEELRFPRRIIAEQMVFIDHRLMIGDGMGTFLIMEGLDEHLIAEAWFLYEESITSMQNNTFDKSNRFINSRFGEKEASSNVVYFSTELGSIGVISRMDNKITEREYNSLLHLQSIINSGFCIDTDFILTICPKKTRSLNFIDFDILNLYWKLDRDRICTVMSVKQSELESLLEMTCDFY</sequence>
<dbReference type="GO" id="GO:0005634">
    <property type="term" value="C:nucleus"/>
    <property type="evidence" value="ECO:0007669"/>
    <property type="project" value="InterPro"/>
</dbReference>
<dbReference type="InterPro" id="IPR004871">
    <property type="entry name" value="RSE1/DDB1/CPSF1_C"/>
</dbReference>
<evidence type="ECO:0000313" key="4">
    <source>
        <dbReference type="Proteomes" id="UP000292362"/>
    </source>
</evidence>
<dbReference type="Pfam" id="PF03178">
    <property type="entry name" value="CPSF_A"/>
    <property type="match status" value="1"/>
</dbReference>
<protein>
    <recommendedName>
        <fullName evidence="2">RSE1/DDB1/CPSF1 C-terminal domain-containing protein</fullName>
    </recommendedName>
</protein>
<dbReference type="AlphaFoldDB" id="A0A4Q9LBK3"/>
<evidence type="ECO:0000256" key="1">
    <source>
        <dbReference type="SAM" id="MobiDB-lite"/>
    </source>
</evidence>
<evidence type="ECO:0000259" key="2">
    <source>
        <dbReference type="Pfam" id="PF03178"/>
    </source>
</evidence>
<dbReference type="GO" id="GO:0003676">
    <property type="term" value="F:nucleic acid binding"/>
    <property type="evidence" value="ECO:0007669"/>
    <property type="project" value="InterPro"/>
</dbReference>
<feature type="region of interest" description="Disordered" evidence="1">
    <location>
        <begin position="231"/>
        <end position="262"/>
    </location>
</feature>
<gene>
    <name evidence="3" type="ORF">CWI37_0038p0050</name>
</gene>
<feature type="domain" description="RSE1/DDB1/CPSF1 C-terminal" evidence="2">
    <location>
        <begin position="999"/>
        <end position="1212"/>
    </location>
</feature>
<organism evidence="3 4">
    <name type="scientific">Hamiltosporidium tvaerminnensis</name>
    <dbReference type="NCBI Taxonomy" id="1176355"/>
    <lineage>
        <taxon>Eukaryota</taxon>
        <taxon>Fungi</taxon>
        <taxon>Fungi incertae sedis</taxon>
        <taxon>Microsporidia</taxon>
        <taxon>Dubosqiidae</taxon>
        <taxon>Hamiltosporidium</taxon>
    </lineage>
</organism>